<evidence type="ECO:0000313" key="2">
    <source>
        <dbReference type="EMBL" id="RCV17901.1"/>
    </source>
</evidence>
<dbReference type="EMBL" id="CM003530">
    <property type="protein sequence ID" value="RCV17901.1"/>
    <property type="molecule type" value="Genomic_DNA"/>
</dbReference>
<dbReference type="AlphaFoldDB" id="A0A368QIY3"/>
<gene>
    <name evidence="2" type="ORF">SETIT_3G257300v2</name>
</gene>
<accession>A0A368QIY3</accession>
<dbReference type="PANTHER" id="PTHR34397">
    <property type="entry name" value="OS05G0237600 PROTEIN"/>
    <property type="match status" value="1"/>
</dbReference>
<name>A0A368QIY3_SETIT</name>
<reference evidence="2" key="2">
    <citation type="submission" date="2015-07" db="EMBL/GenBank/DDBJ databases">
        <authorList>
            <person name="Noorani M."/>
        </authorList>
    </citation>
    <scope>NUCLEOTIDE SEQUENCE</scope>
    <source>
        <strain evidence="2">Yugu1</strain>
    </source>
</reference>
<organism evidence="2">
    <name type="scientific">Setaria italica</name>
    <name type="common">Foxtail millet</name>
    <name type="synonym">Panicum italicum</name>
    <dbReference type="NCBI Taxonomy" id="4555"/>
    <lineage>
        <taxon>Eukaryota</taxon>
        <taxon>Viridiplantae</taxon>
        <taxon>Streptophyta</taxon>
        <taxon>Embryophyta</taxon>
        <taxon>Tracheophyta</taxon>
        <taxon>Spermatophyta</taxon>
        <taxon>Magnoliopsida</taxon>
        <taxon>Liliopsida</taxon>
        <taxon>Poales</taxon>
        <taxon>Poaceae</taxon>
        <taxon>PACMAD clade</taxon>
        <taxon>Panicoideae</taxon>
        <taxon>Panicodae</taxon>
        <taxon>Paniceae</taxon>
        <taxon>Cenchrinae</taxon>
        <taxon>Setaria</taxon>
    </lineage>
</organism>
<reference evidence="2" key="1">
    <citation type="journal article" date="2012" name="Nat. Biotechnol.">
        <title>Reference genome sequence of the model plant Setaria.</title>
        <authorList>
            <person name="Bennetzen J.L."/>
            <person name="Schmutz J."/>
            <person name="Wang H."/>
            <person name="Percifield R."/>
            <person name="Hawkins J."/>
            <person name="Pontaroli A.C."/>
            <person name="Estep M."/>
            <person name="Feng L."/>
            <person name="Vaughn J.N."/>
            <person name="Grimwood J."/>
            <person name="Jenkins J."/>
            <person name="Barry K."/>
            <person name="Lindquist E."/>
            <person name="Hellsten U."/>
            <person name="Deshpande S."/>
            <person name="Wang X."/>
            <person name="Wu X."/>
            <person name="Mitros T."/>
            <person name="Triplett J."/>
            <person name="Yang X."/>
            <person name="Ye C.Y."/>
            <person name="Mauro-Herrera M."/>
            <person name="Wang L."/>
            <person name="Li P."/>
            <person name="Sharma M."/>
            <person name="Sharma R."/>
            <person name="Ronald P.C."/>
            <person name="Panaud O."/>
            <person name="Kellogg E.A."/>
            <person name="Brutnell T.P."/>
            <person name="Doust A.N."/>
            <person name="Tuskan G.A."/>
            <person name="Rokhsar D."/>
            <person name="Devos K.M."/>
        </authorList>
    </citation>
    <scope>NUCLEOTIDE SEQUENCE [LARGE SCALE GENOMIC DNA]</scope>
    <source>
        <strain evidence="2">Yugu1</strain>
    </source>
</reference>
<dbReference type="OrthoDB" id="680534at2759"/>
<evidence type="ECO:0000256" key="1">
    <source>
        <dbReference type="SAM" id="MobiDB-lite"/>
    </source>
</evidence>
<feature type="region of interest" description="Disordered" evidence="1">
    <location>
        <begin position="1"/>
        <end position="26"/>
    </location>
</feature>
<feature type="compositionally biased region" description="Polar residues" evidence="1">
    <location>
        <begin position="1"/>
        <end position="11"/>
    </location>
</feature>
<protein>
    <submittedName>
        <fullName evidence="2">Uncharacterized protein</fullName>
    </submittedName>
</protein>
<dbReference type="PANTHER" id="PTHR34397:SF12">
    <property type="entry name" value="OS07G0424000 PROTEIN"/>
    <property type="match status" value="1"/>
</dbReference>
<proteinExistence type="predicted"/>
<sequence>MSSGDNGSGVFSSVKPPAEEKEARRLRSNGAWKAELRGFGSGHAPANYLKLRFDDVCGGDGCAALRAELAALGATAPSCVYARKLPAAQADLRHGRLSVGGKHLGRHITEALTDGELDAIIDDDRTGGLDVLVLGRDGQRYGFKCVYAEDTGFYRLTGAAEYERFMADSNVVKDVEEGKELFMELWAFRTPALRRKGGGGRPSVGGDHPDGALGMVILFFDLDADGLGDELFDDDSITIKQLLRHYPNKGSEEEATN</sequence>